<evidence type="ECO:0000313" key="1">
    <source>
        <dbReference type="EMBL" id="MBX63813.1"/>
    </source>
</evidence>
<reference evidence="1" key="1">
    <citation type="submission" date="2018-02" db="EMBL/GenBank/DDBJ databases">
        <title>Rhizophora mucronata_Transcriptome.</title>
        <authorList>
            <person name="Meera S.P."/>
            <person name="Sreeshan A."/>
            <person name="Augustine A."/>
        </authorList>
    </citation>
    <scope>NUCLEOTIDE SEQUENCE</scope>
    <source>
        <tissue evidence="1">Leaf</tissue>
    </source>
</reference>
<accession>A0A2P2QA41</accession>
<protein>
    <submittedName>
        <fullName evidence="1">Uncharacterized protein</fullName>
    </submittedName>
</protein>
<organism evidence="1">
    <name type="scientific">Rhizophora mucronata</name>
    <name type="common">Asiatic mangrove</name>
    <dbReference type="NCBI Taxonomy" id="61149"/>
    <lineage>
        <taxon>Eukaryota</taxon>
        <taxon>Viridiplantae</taxon>
        <taxon>Streptophyta</taxon>
        <taxon>Embryophyta</taxon>
        <taxon>Tracheophyta</taxon>
        <taxon>Spermatophyta</taxon>
        <taxon>Magnoliopsida</taxon>
        <taxon>eudicotyledons</taxon>
        <taxon>Gunneridae</taxon>
        <taxon>Pentapetalae</taxon>
        <taxon>rosids</taxon>
        <taxon>fabids</taxon>
        <taxon>Malpighiales</taxon>
        <taxon>Rhizophoraceae</taxon>
        <taxon>Rhizophora</taxon>
    </lineage>
</organism>
<proteinExistence type="predicted"/>
<name>A0A2P2QA41_RHIMU</name>
<dbReference type="AlphaFoldDB" id="A0A2P2QA41"/>
<sequence length="29" mass="3422">MLCLIQDRILCHISCDKHKRNCKTVVTCF</sequence>
<dbReference type="EMBL" id="GGEC01083329">
    <property type="protein sequence ID" value="MBX63813.1"/>
    <property type="molecule type" value="Transcribed_RNA"/>
</dbReference>